<dbReference type="PANTHER" id="PTHR32071:SF57">
    <property type="entry name" value="C4-DICARBOXYLATE TRANSPORT TRANSCRIPTIONAL REGULATORY PROTEIN DCTD"/>
    <property type="match status" value="1"/>
</dbReference>
<dbReference type="InterPro" id="IPR008984">
    <property type="entry name" value="SMAD_FHA_dom_sf"/>
</dbReference>
<dbReference type="GO" id="GO:0005524">
    <property type="term" value="F:ATP binding"/>
    <property type="evidence" value="ECO:0007669"/>
    <property type="project" value="UniProtKB-KW"/>
</dbReference>
<feature type="compositionally biased region" description="Pro residues" evidence="6">
    <location>
        <begin position="527"/>
        <end position="542"/>
    </location>
</feature>
<protein>
    <submittedName>
        <fullName evidence="9">FHA domain-containing protein</fullName>
    </submittedName>
</protein>
<proteinExistence type="predicted"/>
<keyword evidence="4" id="KW-0238">DNA-binding</keyword>
<dbReference type="Gene3D" id="2.60.200.20">
    <property type="match status" value="1"/>
</dbReference>
<keyword evidence="1" id="KW-0547">Nucleotide-binding</keyword>
<dbReference type="Proteomes" id="UP000268313">
    <property type="component" value="Unassembled WGS sequence"/>
</dbReference>
<dbReference type="PRINTS" id="PR01590">
    <property type="entry name" value="HTHFIS"/>
</dbReference>
<sequence>MRLPGHPDDNATVSLPATTPSPGPSPGESSYLLVIEGGSSSTFRLPTEGEVVIGRAQDAEVRIQDGSVSRRHALLSVSSGEGAIADLGSHNGTRVNGQSLAGATPLVSGDVISVGEVILVLHQKRADTAAPSSVLSLPGFRQRLAEDVARALRYQRPSGVLFLDGADTVLDPPVIAAALEAHLRPLDACACWSASQCVLSLNDLEPDEMEEVSRRLLDHLLPLAPRARAGLARCPADGSDADALLSLARRAASAALPGALATEAQVVEHKRLGEHVALIADPAMLRLHALLEQLAPSTLPVLIHGETGTGKELAAAALHQGSPRRGQRLLAINCAALPEALVESELFGHERGAFSGAVTAKVGLLESAQGGTVFLDEVAELSLSTQARLLRVLETRRLTRLGEVHERPVDLRLVAATHRELSAEVQAGRFRQDLYFRLNAAVVHLPPLRHRRVEIPILARAFLQAACEQLGRAPLLLSDRVMACLLAFDWPGNVRELKNDMAFLAATVRDASVEPWHLPSKLGGPRTPVPVDPPVAPVGAPPRFRPIEEELRELERARMVEALEASGGVQTHAAELLAMPRRTFFTKMKQYGLSPRPPR</sequence>
<dbReference type="InterPro" id="IPR009057">
    <property type="entry name" value="Homeodomain-like_sf"/>
</dbReference>
<organism evidence="9 10">
    <name type="scientific">Corallococcus carmarthensis</name>
    <dbReference type="NCBI Taxonomy" id="2316728"/>
    <lineage>
        <taxon>Bacteria</taxon>
        <taxon>Pseudomonadati</taxon>
        <taxon>Myxococcota</taxon>
        <taxon>Myxococcia</taxon>
        <taxon>Myxococcales</taxon>
        <taxon>Cystobacterineae</taxon>
        <taxon>Myxococcaceae</taxon>
        <taxon>Corallococcus</taxon>
    </lineage>
</organism>
<dbReference type="OrthoDB" id="5481316at2"/>
<dbReference type="InterPro" id="IPR027417">
    <property type="entry name" value="P-loop_NTPase"/>
</dbReference>
<dbReference type="InterPro" id="IPR025943">
    <property type="entry name" value="Sigma_54_int_dom_ATP-bd_2"/>
</dbReference>
<dbReference type="SUPFAM" id="SSF49879">
    <property type="entry name" value="SMAD/FHA domain"/>
    <property type="match status" value="1"/>
</dbReference>
<dbReference type="InterPro" id="IPR002078">
    <property type="entry name" value="Sigma_54_int"/>
</dbReference>
<dbReference type="InterPro" id="IPR000253">
    <property type="entry name" value="FHA_dom"/>
</dbReference>
<dbReference type="Gene3D" id="1.10.8.60">
    <property type="match status" value="1"/>
</dbReference>
<evidence type="ECO:0000259" key="8">
    <source>
        <dbReference type="PROSITE" id="PS50045"/>
    </source>
</evidence>
<dbReference type="PROSITE" id="PS50045">
    <property type="entry name" value="SIGMA54_INTERACT_4"/>
    <property type="match status" value="1"/>
</dbReference>
<dbReference type="Pfam" id="PF00498">
    <property type="entry name" value="FHA"/>
    <property type="match status" value="1"/>
</dbReference>
<dbReference type="AlphaFoldDB" id="A0A3A8KI76"/>
<evidence type="ECO:0000256" key="3">
    <source>
        <dbReference type="ARBA" id="ARBA00023015"/>
    </source>
</evidence>
<dbReference type="SUPFAM" id="SSF52540">
    <property type="entry name" value="P-loop containing nucleoside triphosphate hydrolases"/>
    <property type="match status" value="1"/>
</dbReference>
<evidence type="ECO:0000256" key="5">
    <source>
        <dbReference type="ARBA" id="ARBA00023163"/>
    </source>
</evidence>
<comment type="caution">
    <text evidence="9">The sequence shown here is derived from an EMBL/GenBank/DDBJ whole genome shotgun (WGS) entry which is preliminary data.</text>
</comment>
<dbReference type="SUPFAM" id="SSF55073">
    <property type="entry name" value="Nucleotide cyclase"/>
    <property type="match status" value="1"/>
</dbReference>
<keyword evidence="3" id="KW-0805">Transcription regulation</keyword>
<dbReference type="SMART" id="SM00240">
    <property type="entry name" value="FHA"/>
    <property type="match status" value="1"/>
</dbReference>
<dbReference type="Pfam" id="PF00158">
    <property type="entry name" value="Sigma54_activat"/>
    <property type="match status" value="1"/>
</dbReference>
<dbReference type="PROSITE" id="PS50006">
    <property type="entry name" value="FHA_DOMAIN"/>
    <property type="match status" value="1"/>
</dbReference>
<feature type="domain" description="FHA" evidence="7">
    <location>
        <begin position="51"/>
        <end position="100"/>
    </location>
</feature>
<dbReference type="SMART" id="SM00382">
    <property type="entry name" value="AAA"/>
    <property type="match status" value="1"/>
</dbReference>
<dbReference type="InterPro" id="IPR025944">
    <property type="entry name" value="Sigma_54_int_dom_CS"/>
</dbReference>
<evidence type="ECO:0000259" key="7">
    <source>
        <dbReference type="PROSITE" id="PS50006"/>
    </source>
</evidence>
<dbReference type="GO" id="GO:0006355">
    <property type="term" value="P:regulation of DNA-templated transcription"/>
    <property type="evidence" value="ECO:0007669"/>
    <property type="project" value="InterPro"/>
</dbReference>
<dbReference type="GO" id="GO:0043565">
    <property type="term" value="F:sequence-specific DNA binding"/>
    <property type="evidence" value="ECO:0007669"/>
    <property type="project" value="InterPro"/>
</dbReference>
<dbReference type="InterPro" id="IPR002197">
    <property type="entry name" value="HTH_Fis"/>
</dbReference>
<evidence type="ECO:0000256" key="1">
    <source>
        <dbReference type="ARBA" id="ARBA00022741"/>
    </source>
</evidence>
<dbReference type="PROSITE" id="PS00676">
    <property type="entry name" value="SIGMA54_INTERACT_2"/>
    <property type="match status" value="1"/>
</dbReference>
<keyword evidence="2" id="KW-0067">ATP-binding</keyword>
<dbReference type="Pfam" id="PF02954">
    <property type="entry name" value="HTH_8"/>
    <property type="match status" value="1"/>
</dbReference>
<dbReference type="Pfam" id="PF25601">
    <property type="entry name" value="AAA_lid_14"/>
    <property type="match status" value="1"/>
</dbReference>
<evidence type="ECO:0000256" key="4">
    <source>
        <dbReference type="ARBA" id="ARBA00023125"/>
    </source>
</evidence>
<feature type="domain" description="Sigma-54 factor interaction" evidence="8">
    <location>
        <begin position="277"/>
        <end position="506"/>
    </location>
</feature>
<dbReference type="CDD" id="cd00009">
    <property type="entry name" value="AAA"/>
    <property type="match status" value="1"/>
</dbReference>
<dbReference type="PANTHER" id="PTHR32071">
    <property type="entry name" value="TRANSCRIPTIONAL REGULATORY PROTEIN"/>
    <property type="match status" value="1"/>
</dbReference>
<evidence type="ECO:0000313" key="9">
    <source>
        <dbReference type="EMBL" id="RKH07918.1"/>
    </source>
</evidence>
<feature type="region of interest" description="Disordered" evidence="6">
    <location>
        <begin position="1"/>
        <end position="30"/>
    </location>
</feature>
<dbReference type="PROSITE" id="PS00688">
    <property type="entry name" value="SIGMA54_INTERACT_3"/>
    <property type="match status" value="1"/>
</dbReference>
<keyword evidence="10" id="KW-1185">Reference proteome</keyword>
<evidence type="ECO:0000313" key="10">
    <source>
        <dbReference type="Proteomes" id="UP000268313"/>
    </source>
</evidence>
<dbReference type="InterPro" id="IPR029787">
    <property type="entry name" value="Nucleotide_cyclase"/>
</dbReference>
<dbReference type="InterPro" id="IPR003593">
    <property type="entry name" value="AAA+_ATPase"/>
</dbReference>
<accession>A0A3A8KI76</accession>
<dbReference type="FunFam" id="3.40.50.300:FF:000006">
    <property type="entry name" value="DNA-binding transcriptional regulator NtrC"/>
    <property type="match status" value="1"/>
</dbReference>
<dbReference type="CDD" id="cd00060">
    <property type="entry name" value="FHA"/>
    <property type="match status" value="1"/>
</dbReference>
<keyword evidence="5" id="KW-0804">Transcription</keyword>
<reference evidence="10" key="1">
    <citation type="submission" date="2018-09" db="EMBL/GenBank/DDBJ databases">
        <authorList>
            <person name="Livingstone P.G."/>
            <person name="Whitworth D.E."/>
        </authorList>
    </citation>
    <scope>NUCLEOTIDE SEQUENCE [LARGE SCALE GENOMIC DNA]</scope>
    <source>
        <strain evidence="10">CA043D</strain>
    </source>
</reference>
<dbReference type="RefSeq" id="WP_120600507.1">
    <property type="nucleotide sequence ID" value="NZ_RAWE01000001.1"/>
</dbReference>
<dbReference type="Gene3D" id="3.40.50.300">
    <property type="entry name" value="P-loop containing nucleotide triphosphate hydrolases"/>
    <property type="match status" value="1"/>
</dbReference>
<evidence type="ECO:0000256" key="2">
    <source>
        <dbReference type="ARBA" id="ARBA00022840"/>
    </source>
</evidence>
<dbReference type="Gene3D" id="1.10.10.60">
    <property type="entry name" value="Homeodomain-like"/>
    <property type="match status" value="1"/>
</dbReference>
<dbReference type="SUPFAM" id="SSF46689">
    <property type="entry name" value="Homeodomain-like"/>
    <property type="match status" value="1"/>
</dbReference>
<feature type="region of interest" description="Disordered" evidence="6">
    <location>
        <begin position="523"/>
        <end position="542"/>
    </location>
</feature>
<name>A0A3A8KI76_9BACT</name>
<gene>
    <name evidence="9" type="ORF">D7X32_00530</name>
</gene>
<dbReference type="InterPro" id="IPR058031">
    <property type="entry name" value="AAA_lid_NorR"/>
</dbReference>
<dbReference type="EMBL" id="RAWE01000001">
    <property type="protein sequence ID" value="RKH07918.1"/>
    <property type="molecule type" value="Genomic_DNA"/>
</dbReference>
<evidence type="ECO:0000256" key="6">
    <source>
        <dbReference type="SAM" id="MobiDB-lite"/>
    </source>
</evidence>